<gene>
    <name evidence="6" type="ORF">CC85DRAFT_265441</name>
</gene>
<evidence type="ECO:0000256" key="5">
    <source>
        <dbReference type="SAM" id="Coils"/>
    </source>
</evidence>
<evidence type="ECO:0000313" key="6">
    <source>
        <dbReference type="EMBL" id="KLT39418.1"/>
    </source>
</evidence>
<name>A0A0J0XED8_9TREE</name>
<accession>A0A0J0XED8</accession>
<proteinExistence type="inferred from homology"/>
<dbReference type="GO" id="GO:0051087">
    <property type="term" value="F:protein-folding chaperone binding"/>
    <property type="evidence" value="ECO:0007669"/>
    <property type="project" value="InterPro"/>
</dbReference>
<dbReference type="Gene3D" id="2.30.22.10">
    <property type="entry name" value="Head domain of nucleotide exchange factor GrpE"/>
    <property type="match status" value="1"/>
</dbReference>
<dbReference type="AlphaFoldDB" id="A0A0J0XED8"/>
<dbReference type="GeneID" id="28981597"/>
<dbReference type="InterPro" id="IPR013805">
    <property type="entry name" value="GrpE_CC"/>
</dbReference>
<dbReference type="SUPFAM" id="SSF58014">
    <property type="entry name" value="Coiled-coil domain of nucleotide exchange factor GrpE"/>
    <property type="match status" value="1"/>
</dbReference>
<dbReference type="PRINTS" id="PR00773">
    <property type="entry name" value="GRPEPROTEIN"/>
</dbReference>
<feature type="coiled-coil region" evidence="5">
    <location>
        <begin position="42"/>
        <end position="76"/>
    </location>
</feature>
<keyword evidence="3" id="KW-0143">Chaperone</keyword>
<dbReference type="GO" id="GO:0000774">
    <property type="term" value="F:adenyl-nucleotide exchange factor activity"/>
    <property type="evidence" value="ECO:0007669"/>
    <property type="project" value="InterPro"/>
</dbReference>
<dbReference type="PANTHER" id="PTHR21237">
    <property type="entry name" value="GRPE PROTEIN"/>
    <property type="match status" value="1"/>
</dbReference>
<dbReference type="PANTHER" id="PTHR21237:SF23">
    <property type="entry name" value="GRPE PROTEIN HOMOLOG, MITOCHONDRIAL"/>
    <property type="match status" value="1"/>
</dbReference>
<dbReference type="Gene3D" id="3.90.20.20">
    <property type="match status" value="1"/>
</dbReference>
<dbReference type="InterPro" id="IPR000740">
    <property type="entry name" value="GrpE"/>
</dbReference>
<organism evidence="6 7">
    <name type="scientific">Cutaneotrichosporon oleaginosum</name>
    <dbReference type="NCBI Taxonomy" id="879819"/>
    <lineage>
        <taxon>Eukaryota</taxon>
        <taxon>Fungi</taxon>
        <taxon>Dikarya</taxon>
        <taxon>Basidiomycota</taxon>
        <taxon>Agaricomycotina</taxon>
        <taxon>Tremellomycetes</taxon>
        <taxon>Trichosporonales</taxon>
        <taxon>Trichosporonaceae</taxon>
        <taxon>Cutaneotrichosporon</taxon>
    </lineage>
</organism>
<dbReference type="OrthoDB" id="201635at2759"/>
<comment type="similarity">
    <text evidence="1 4">Belongs to the GrpE family.</text>
</comment>
<dbReference type="GO" id="GO:0042803">
    <property type="term" value="F:protein homodimerization activity"/>
    <property type="evidence" value="ECO:0007669"/>
    <property type="project" value="InterPro"/>
</dbReference>
<dbReference type="Proteomes" id="UP000053611">
    <property type="component" value="Unassembled WGS sequence"/>
</dbReference>
<dbReference type="CDD" id="cd00446">
    <property type="entry name" value="GrpE"/>
    <property type="match status" value="1"/>
</dbReference>
<reference evidence="6 7" key="1">
    <citation type="submission" date="2015-03" db="EMBL/GenBank/DDBJ databases">
        <title>Genomics and transcriptomics of the oil-accumulating basidiomycete yeast T. oleaginosus allow insights into substrate utilization and the diverse evolutionary trajectories of mating systems in fungi.</title>
        <authorList>
            <consortium name="DOE Joint Genome Institute"/>
            <person name="Kourist R."/>
            <person name="Kracht O."/>
            <person name="Bracharz F."/>
            <person name="Lipzen A."/>
            <person name="Nolan M."/>
            <person name="Ohm R."/>
            <person name="Grigoriev I."/>
            <person name="Sun S."/>
            <person name="Heitman J."/>
            <person name="Bruck T."/>
            <person name="Nowrousian M."/>
        </authorList>
    </citation>
    <scope>NUCLEOTIDE SEQUENCE [LARGE SCALE GENOMIC DNA]</scope>
    <source>
        <strain evidence="6 7">IBC0246</strain>
    </source>
</reference>
<evidence type="ECO:0000256" key="3">
    <source>
        <dbReference type="ARBA" id="ARBA00023186"/>
    </source>
</evidence>
<dbReference type="Pfam" id="PF01025">
    <property type="entry name" value="GrpE"/>
    <property type="match status" value="1"/>
</dbReference>
<dbReference type="GO" id="GO:0030150">
    <property type="term" value="P:protein import into mitochondrial matrix"/>
    <property type="evidence" value="ECO:0007669"/>
    <property type="project" value="TreeGrafter"/>
</dbReference>
<keyword evidence="5" id="KW-0175">Coiled coil</keyword>
<evidence type="ECO:0000256" key="1">
    <source>
        <dbReference type="ARBA" id="ARBA00009054"/>
    </source>
</evidence>
<dbReference type="EMBL" id="KQ087259">
    <property type="protein sequence ID" value="KLT39418.1"/>
    <property type="molecule type" value="Genomic_DNA"/>
</dbReference>
<dbReference type="GO" id="GO:0001405">
    <property type="term" value="C:PAM complex, Tim23 associated import motor"/>
    <property type="evidence" value="ECO:0007669"/>
    <property type="project" value="TreeGrafter"/>
</dbReference>
<dbReference type="SUPFAM" id="SSF51064">
    <property type="entry name" value="Head domain of nucleotide exchange factor GrpE"/>
    <property type="match status" value="1"/>
</dbReference>
<dbReference type="STRING" id="879819.A0A0J0XED8"/>
<dbReference type="RefSeq" id="XP_018275909.1">
    <property type="nucleotide sequence ID" value="XM_018420994.1"/>
</dbReference>
<dbReference type="GO" id="GO:0051082">
    <property type="term" value="F:unfolded protein binding"/>
    <property type="evidence" value="ECO:0007669"/>
    <property type="project" value="TreeGrafter"/>
</dbReference>
<evidence type="ECO:0000256" key="2">
    <source>
        <dbReference type="ARBA" id="ARBA00014521"/>
    </source>
</evidence>
<evidence type="ECO:0000313" key="7">
    <source>
        <dbReference type="Proteomes" id="UP000053611"/>
    </source>
</evidence>
<sequence>MLARSAASSLRAAVARPAPRAARAALAVRFNSTEAAKEEPKEDENTKKIAELEAKVKEQEKEMQYLRADYQTMSRRVQEERAKATDFAIAKFARELVGTTHVLGTALKHTPKPIEKGSALANLHDGVELTRKNLLQTLAHNGITPMGELVGTPFDPNSHEAIFQVPAAVAPKKSDGSERGPGEIIEVQKEGWMIKERVLVPAQVGVVQME</sequence>
<keyword evidence="7" id="KW-1185">Reference proteome</keyword>
<dbReference type="GO" id="GO:0006457">
    <property type="term" value="P:protein folding"/>
    <property type="evidence" value="ECO:0007669"/>
    <property type="project" value="InterPro"/>
</dbReference>
<protein>
    <recommendedName>
        <fullName evidence="2">GrpE protein homolog, mitochondrial</fullName>
    </recommendedName>
</protein>
<dbReference type="HAMAP" id="MF_01151">
    <property type="entry name" value="GrpE"/>
    <property type="match status" value="1"/>
</dbReference>
<evidence type="ECO:0000256" key="4">
    <source>
        <dbReference type="RuleBase" id="RU004478"/>
    </source>
</evidence>
<dbReference type="InterPro" id="IPR009012">
    <property type="entry name" value="GrpE_head"/>
</dbReference>